<evidence type="ECO:0000256" key="1">
    <source>
        <dbReference type="ARBA" id="ARBA00004141"/>
    </source>
</evidence>
<feature type="transmembrane region" description="Helical" evidence="6">
    <location>
        <begin position="423"/>
        <end position="441"/>
    </location>
</feature>
<dbReference type="InterPro" id="IPR044770">
    <property type="entry name" value="MFS_spinster-like"/>
</dbReference>
<dbReference type="PROSITE" id="PS50850">
    <property type="entry name" value="MFS"/>
    <property type="match status" value="1"/>
</dbReference>
<gene>
    <name evidence="8" type="ORF">LVJ82_03850</name>
</gene>
<reference evidence="8 9" key="1">
    <citation type="journal article" date="2022" name="Res Sq">
        <title>Evolution of multicellular longitudinally dividing oral cavity symbionts (Neisseriaceae).</title>
        <authorList>
            <person name="Nyongesa S."/>
            <person name="Weber P."/>
            <person name="Bernet E."/>
            <person name="Pullido F."/>
            <person name="Nieckarz M."/>
            <person name="Delaby M."/>
            <person name="Nieves C."/>
            <person name="Viehboeck T."/>
            <person name="Krause N."/>
            <person name="Rivera-Millot A."/>
            <person name="Nakamura A."/>
            <person name="Vischer N."/>
            <person name="VanNieuwenhze M."/>
            <person name="Brun Y."/>
            <person name="Cava F."/>
            <person name="Bulgheresi S."/>
            <person name="Veyrier F."/>
        </authorList>
    </citation>
    <scope>NUCLEOTIDE SEQUENCE [LARGE SCALE GENOMIC DNA]</scope>
    <source>
        <strain evidence="8 9">SN4</strain>
    </source>
</reference>
<evidence type="ECO:0000256" key="2">
    <source>
        <dbReference type="ARBA" id="ARBA00022448"/>
    </source>
</evidence>
<dbReference type="RefSeq" id="WP_058355975.1">
    <property type="nucleotide sequence ID" value="NZ_CABKVG010000008.1"/>
</dbReference>
<dbReference type="Pfam" id="PF07690">
    <property type="entry name" value="MFS_1"/>
    <property type="match status" value="1"/>
</dbReference>
<keyword evidence="5 6" id="KW-0472">Membrane</keyword>
<feature type="transmembrane region" description="Helical" evidence="6">
    <location>
        <begin position="157"/>
        <end position="179"/>
    </location>
</feature>
<dbReference type="InterPro" id="IPR036259">
    <property type="entry name" value="MFS_trans_sf"/>
</dbReference>
<proteinExistence type="predicted"/>
<keyword evidence="4 6" id="KW-1133">Transmembrane helix</keyword>
<dbReference type="Gene3D" id="1.20.1250.20">
    <property type="entry name" value="MFS general substrate transporter like domains"/>
    <property type="match status" value="2"/>
</dbReference>
<dbReference type="EMBL" id="CP091511">
    <property type="protein sequence ID" value="UOO90131.1"/>
    <property type="molecule type" value="Genomic_DNA"/>
</dbReference>
<comment type="subcellular location">
    <subcellularLocation>
        <location evidence="1">Membrane</location>
        <topology evidence="1">Multi-pass membrane protein</topology>
    </subcellularLocation>
</comment>
<keyword evidence="9" id="KW-1185">Reference proteome</keyword>
<accession>A0ABY4E2X5</accession>
<keyword evidence="2" id="KW-0813">Transport</keyword>
<dbReference type="Proteomes" id="UP000832011">
    <property type="component" value="Chromosome"/>
</dbReference>
<name>A0ABY4E2X5_9NEIS</name>
<evidence type="ECO:0000259" key="7">
    <source>
        <dbReference type="PROSITE" id="PS50850"/>
    </source>
</evidence>
<keyword evidence="3 6" id="KW-0812">Transmembrane</keyword>
<evidence type="ECO:0000256" key="3">
    <source>
        <dbReference type="ARBA" id="ARBA00022692"/>
    </source>
</evidence>
<dbReference type="PANTHER" id="PTHR23505:SF79">
    <property type="entry name" value="PROTEIN SPINSTER"/>
    <property type="match status" value="1"/>
</dbReference>
<evidence type="ECO:0000256" key="5">
    <source>
        <dbReference type="ARBA" id="ARBA00023136"/>
    </source>
</evidence>
<dbReference type="InterPro" id="IPR020846">
    <property type="entry name" value="MFS_dom"/>
</dbReference>
<dbReference type="SUPFAM" id="SSF103473">
    <property type="entry name" value="MFS general substrate transporter"/>
    <property type="match status" value="1"/>
</dbReference>
<feature type="transmembrane region" description="Helical" evidence="6">
    <location>
        <begin position="96"/>
        <end position="116"/>
    </location>
</feature>
<evidence type="ECO:0000313" key="9">
    <source>
        <dbReference type="Proteomes" id="UP000832011"/>
    </source>
</evidence>
<feature type="transmembrane region" description="Helical" evidence="6">
    <location>
        <begin position="294"/>
        <end position="314"/>
    </location>
</feature>
<protein>
    <submittedName>
        <fullName evidence="8">MFS transporter</fullName>
    </submittedName>
</protein>
<feature type="transmembrane region" description="Helical" evidence="6">
    <location>
        <begin position="326"/>
        <end position="345"/>
    </location>
</feature>
<feature type="transmembrane region" description="Helical" evidence="6">
    <location>
        <begin position="199"/>
        <end position="221"/>
    </location>
</feature>
<feature type="transmembrane region" description="Helical" evidence="6">
    <location>
        <begin position="260"/>
        <end position="282"/>
    </location>
</feature>
<evidence type="ECO:0000256" key="6">
    <source>
        <dbReference type="SAM" id="Phobius"/>
    </source>
</evidence>
<sequence length="458" mass="49783">MIKSESQVVEEPTHTHSHTSSEKAGLYSWYVVLLCMVAYIFSFIDRQILALMIEPIKADLHITDTQFSLLHGLAFSLFYAFMGLPLAYIADRFSRPKLIAIGIVFWSVATVACGLSKNFIHLFLSRMGVGVGEAALSPAAYSMFSDMFSKEKLGRAVAVYSIGSFVGGGIAFLVGGYIIGLLKDMTLISVPVFGMLKPWQLAFVIVGLPGVVIGLLVLLTVKDPKRKGQKVDANGQVAKVSLKDTFAFLGKHRKTFTCHYLGFTFYAMALYCIISWAPAFYIRKFGLTPTEAGYMLGTVLLVANCLGVWVAGWLNDHFIKKGRKDAPMLVGVIGIAGLIIPMLTFTHTDSLVLSVVLLVPAMFFASFPMPISTTAMQMLAPNQLRAQISAIFLLISNLVAVGIGTTLVALITDKVFTNPAMVGSSLTIVGTVACVLTFILLQRGCKAFSNSMESEYKN</sequence>
<feature type="transmembrane region" description="Helical" evidence="6">
    <location>
        <begin position="67"/>
        <end position="90"/>
    </location>
</feature>
<dbReference type="CDD" id="cd17328">
    <property type="entry name" value="MFS_spinster_like"/>
    <property type="match status" value="1"/>
</dbReference>
<organism evidence="8 9">
    <name type="scientific">Vitreoscilla massiliensis</name>
    <dbReference type="NCBI Taxonomy" id="1689272"/>
    <lineage>
        <taxon>Bacteria</taxon>
        <taxon>Pseudomonadati</taxon>
        <taxon>Pseudomonadota</taxon>
        <taxon>Betaproteobacteria</taxon>
        <taxon>Neisseriales</taxon>
        <taxon>Neisseriaceae</taxon>
        <taxon>Vitreoscilla</taxon>
    </lineage>
</organism>
<dbReference type="PANTHER" id="PTHR23505">
    <property type="entry name" value="SPINSTER"/>
    <property type="match status" value="1"/>
</dbReference>
<feature type="transmembrane region" description="Helical" evidence="6">
    <location>
        <begin position="27"/>
        <end position="46"/>
    </location>
</feature>
<feature type="domain" description="Major facilitator superfamily (MFS) profile" evidence="7">
    <location>
        <begin position="31"/>
        <end position="442"/>
    </location>
</feature>
<feature type="transmembrane region" description="Helical" evidence="6">
    <location>
        <begin position="390"/>
        <end position="411"/>
    </location>
</feature>
<feature type="transmembrane region" description="Helical" evidence="6">
    <location>
        <begin position="351"/>
        <end position="369"/>
    </location>
</feature>
<dbReference type="InterPro" id="IPR011701">
    <property type="entry name" value="MFS"/>
</dbReference>
<evidence type="ECO:0000256" key="4">
    <source>
        <dbReference type="ARBA" id="ARBA00022989"/>
    </source>
</evidence>
<evidence type="ECO:0000313" key="8">
    <source>
        <dbReference type="EMBL" id="UOO90131.1"/>
    </source>
</evidence>